<keyword evidence="4" id="KW-0274">FAD</keyword>
<dbReference type="GO" id="GO:0004458">
    <property type="term" value="F:D-lactate dehydrogenase (cytochrome) activity"/>
    <property type="evidence" value="ECO:0007669"/>
    <property type="project" value="TreeGrafter"/>
</dbReference>
<dbReference type="Gene3D" id="3.30.465.10">
    <property type="match status" value="1"/>
</dbReference>
<dbReference type="PROSITE" id="PS51379">
    <property type="entry name" value="4FE4S_FER_2"/>
    <property type="match status" value="1"/>
</dbReference>
<dbReference type="PANTHER" id="PTHR11748:SF119">
    <property type="entry name" value="D-2-HYDROXYGLUTARATE DEHYDROGENASE"/>
    <property type="match status" value="1"/>
</dbReference>
<dbReference type="SUPFAM" id="SSF55103">
    <property type="entry name" value="FAD-linked oxidases, C-terminal domain"/>
    <property type="match status" value="1"/>
</dbReference>
<dbReference type="AlphaFoldDB" id="A0A841GZK5"/>
<evidence type="ECO:0000313" key="10">
    <source>
        <dbReference type="EMBL" id="MBB6071109.1"/>
    </source>
</evidence>
<reference evidence="10 11" key="1">
    <citation type="submission" date="2020-08" db="EMBL/GenBank/DDBJ databases">
        <title>Genomic Encyclopedia of Type Strains, Phase IV (KMG-IV): sequencing the most valuable type-strain genomes for metagenomic binning, comparative biology and taxonomic classification.</title>
        <authorList>
            <person name="Goeker M."/>
        </authorList>
    </citation>
    <scope>NUCLEOTIDE SEQUENCE [LARGE SCALE GENOMIC DNA]</scope>
    <source>
        <strain evidence="10 11">DSM 29007</strain>
    </source>
</reference>
<dbReference type="RefSeq" id="WP_170033704.1">
    <property type="nucleotide sequence ID" value="NZ_JABDTL010000001.1"/>
</dbReference>
<comment type="cofactor">
    <cofactor evidence="1">
        <name>FAD</name>
        <dbReference type="ChEBI" id="CHEBI:57692"/>
    </cofactor>
</comment>
<dbReference type="InterPro" id="IPR036318">
    <property type="entry name" value="FAD-bd_PCMH-like_sf"/>
</dbReference>
<dbReference type="GO" id="GO:0051536">
    <property type="term" value="F:iron-sulfur cluster binding"/>
    <property type="evidence" value="ECO:0007669"/>
    <property type="project" value="UniProtKB-KW"/>
</dbReference>
<dbReference type="InterPro" id="IPR004113">
    <property type="entry name" value="FAD-bd_oxidored_4_C"/>
</dbReference>
<dbReference type="PROSITE" id="PS00198">
    <property type="entry name" value="4FE4S_FER_1"/>
    <property type="match status" value="1"/>
</dbReference>
<dbReference type="PROSITE" id="PS51387">
    <property type="entry name" value="FAD_PCMH"/>
    <property type="match status" value="1"/>
</dbReference>
<dbReference type="EMBL" id="JACHIA010000007">
    <property type="protein sequence ID" value="MBB6071109.1"/>
    <property type="molecule type" value="Genomic_DNA"/>
</dbReference>
<dbReference type="InterPro" id="IPR016169">
    <property type="entry name" value="FAD-bd_PCMH_sub2"/>
</dbReference>
<evidence type="ECO:0000313" key="11">
    <source>
        <dbReference type="Proteomes" id="UP000582837"/>
    </source>
</evidence>
<dbReference type="InterPro" id="IPR006094">
    <property type="entry name" value="Oxid_FAD_bind_N"/>
</dbReference>
<dbReference type="SUPFAM" id="SSF56176">
    <property type="entry name" value="FAD-binding/transporter-associated domain-like"/>
    <property type="match status" value="1"/>
</dbReference>
<keyword evidence="6" id="KW-0408">Iron</keyword>
<gene>
    <name evidence="10" type="ORF">HNQ61_002733</name>
</gene>
<feature type="domain" description="FAD-binding PCMH-type" evidence="9">
    <location>
        <begin position="42"/>
        <end position="267"/>
    </location>
</feature>
<evidence type="ECO:0000256" key="6">
    <source>
        <dbReference type="ARBA" id="ARBA00023004"/>
    </source>
</evidence>
<dbReference type="Pfam" id="PF02754">
    <property type="entry name" value="CCG"/>
    <property type="match status" value="2"/>
</dbReference>
<dbReference type="InterPro" id="IPR017896">
    <property type="entry name" value="4Fe4S_Fe-S-bd"/>
</dbReference>
<dbReference type="InterPro" id="IPR016171">
    <property type="entry name" value="Vanillyl_alc_oxidase_C-sub2"/>
</dbReference>
<evidence type="ECO:0000256" key="4">
    <source>
        <dbReference type="ARBA" id="ARBA00022827"/>
    </source>
</evidence>
<keyword evidence="3" id="KW-0479">Metal-binding</keyword>
<dbReference type="GO" id="GO:0008720">
    <property type="term" value="F:D-lactate dehydrogenase (NAD+) activity"/>
    <property type="evidence" value="ECO:0007669"/>
    <property type="project" value="TreeGrafter"/>
</dbReference>
<protein>
    <submittedName>
        <fullName evidence="10">FAD/FMN-containing dehydrogenase/Fe-S oxidoreductase</fullName>
    </submittedName>
</protein>
<dbReference type="Pfam" id="PF02913">
    <property type="entry name" value="FAD-oxidase_C"/>
    <property type="match status" value="1"/>
</dbReference>
<accession>A0A841GZK5</accession>
<dbReference type="InterPro" id="IPR016166">
    <property type="entry name" value="FAD-bd_PCMH"/>
</dbReference>
<keyword evidence="2" id="KW-0285">Flavoprotein</keyword>
<evidence type="ECO:0000256" key="5">
    <source>
        <dbReference type="ARBA" id="ARBA00023002"/>
    </source>
</evidence>
<evidence type="ECO:0000259" key="8">
    <source>
        <dbReference type="PROSITE" id="PS51379"/>
    </source>
</evidence>
<proteinExistence type="predicted"/>
<evidence type="ECO:0000256" key="2">
    <source>
        <dbReference type="ARBA" id="ARBA00022630"/>
    </source>
</evidence>
<dbReference type="Gene3D" id="3.30.70.2740">
    <property type="match status" value="1"/>
</dbReference>
<feature type="domain" description="4Fe-4S ferredoxin-type" evidence="8">
    <location>
        <begin position="610"/>
        <end position="640"/>
    </location>
</feature>
<dbReference type="PANTHER" id="PTHR11748">
    <property type="entry name" value="D-LACTATE DEHYDROGENASE"/>
    <property type="match status" value="1"/>
</dbReference>
<dbReference type="Pfam" id="PF01565">
    <property type="entry name" value="FAD_binding_4"/>
    <property type="match status" value="1"/>
</dbReference>
<keyword evidence="11" id="KW-1185">Reference proteome</keyword>
<evidence type="ECO:0000259" key="9">
    <source>
        <dbReference type="PROSITE" id="PS51387"/>
    </source>
</evidence>
<keyword evidence="7" id="KW-0411">Iron-sulfur</keyword>
<dbReference type="Gene3D" id="1.10.45.10">
    <property type="entry name" value="Vanillyl-alcohol Oxidase, Chain A, domain 4"/>
    <property type="match status" value="1"/>
</dbReference>
<organism evidence="10 11">
    <name type="scientific">Longimicrobium terrae</name>
    <dbReference type="NCBI Taxonomy" id="1639882"/>
    <lineage>
        <taxon>Bacteria</taxon>
        <taxon>Pseudomonadati</taxon>
        <taxon>Gemmatimonadota</taxon>
        <taxon>Longimicrobiia</taxon>
        <taxon>Longimicrobiales</taxon>
        <taxon>Longimicrobiaceae</taxon>
        <taxon>Longimicrobium</taxon>
    </lineage>
</organism>
<dbReference type="SUPFAM" id="SSF46548">
    <property type="entry name" value="alpha-helical ferredoxin"/>
    <property type="match status" value="1"/>
</dbReference>
<evidence type="ECO:0000256" key="1">
    <source>
        <dbReference type="ARBA" id="ARBA00001974"/>
    </source>
</evidence>
<sequence length="957" mass="104290">MLVIQPDVKGARLERALKDRIRGETRFDAKSRLLYSTDASLYQLLPVGVVIPRDAEDVMAAVRLAAENGVPVLPRGGGTALAGQTVGPALVLDFGKYMNRVIDIDPDRRRAVVQPGVRLDRLNRAAAPHGLTFGPDPATIRQCCLGGMIGNNSCGARSLVYGKTGDHVHTLDCVLHDGAAAHFGSVARDAVPTMAGTEGELARRVLGILEPERERILSRYPKVPRRVSGYNFDAMLEAPDVNLAHMIVGSEGTLATVVQAELGLVPVPPHRGLVLLSFRERFTSMDATPFILDEPGLTALEIVDSRVMQGARELLDFRATAALASPDALGVLFCEFSGQTADEVAERAHDFARRAPGLPGNPTAGVFLSARDQTAAWALRQAATGLLYRTTAHRDIKPQEFVEDTGIAPEKLGAYTRRFEEIVSRNGTSLGFFGHAGQGCLHIRVDLNLKRGEDVERMQRIAHEVAELVVEFGGSLSGEHGDGLSRSEFLPIMFGPEIMDLHRQVKRAFDPEGRMNPGKIVPPVQRMSENLRFGDDYRAHPPQTWFDYTNDGGDFAVAVEKCNGMGVCRKVDAGTMCPSFMVTLEEQHSTRGRANLLREAMQGSLPGMRSKEVLEALDLCLACKACKTECPVGVDMARYKSEFLAQHHREHGVDRKAQFFGRIHDVAKAASIAPGFANFGNRMMSGMIKRMGGIDPRREMPSFAPEPFRRWFKRRPAAPADGKPTVILLDDTFNGFFGTEPLKATVTVLERAGFQVKLPQRQVCCGRAAISKGLLDHARDLQTDLLNTLVPEVENGAWIVGVEPSCILTLRDELPDLVRDGRTKALAAASVTLEEFLAALPDWKPGRLEGRAVVHGHCHQKSLVGMEPTRAVLSKVEGLEFEILDSGCCGMAGSFGYEEGHYDVSKACGERVLFPAVRNSAPADYVVASGFSCRHQIADFCDGRKSVSTPELLALAK</sequence>
<dbReference type="InterPro" id="IPR016164">
    <property type="entry name" value="FAD-linked_Oxase-like_C"/>
</dbReference>
<dbReference type="InterPro" id="IPR004017">
    <property type="entry name" value="Cys_rich_dom"/>
</dbReference>
<dbReference type="GO" id="GO:0046872">
    <property type="term" value="F:metal ion binding"/>
    <property type="evidence" value="ECO:0007669"/>
    <property type="project" value="UniProtKB-KW"/>
</dbReference>
<dbReference type="InterPro" id="IPR017900">
    <property type="entry name" value="4Fe4S_Fe_S_CS"/>
</dbReference>
<evidence type="ECO:0000256" key="7">
    <source>
        <dbReference type="ARBA" id="ARBA00023014"/>
    </source>
</evidence>
<evidence type="ECO:0000256" key="3">
    <source>
        <dbReference type="ARBA" id="ARBA00022723"/>
    </source>
</evidence>
<keyword evidence="5" id="KW-0560">Oxidoreductase</keyword>
<dbReference type="Pfam" id="PF13183">
    <property type="entry name" value="Fer4_8"/>
    <property type="match status" value="1"/>
</dbReference>
<dbReference type="Proteomes" id="UP000582837">
    <property type="component" value="Unassembled WGS sequence"/>
</dbReference>
<comment type="caution">
    <text evidence="10">The sequence shown here is derived from an EMBL/GenBank/DDBJ whole genome shotgun (WGS) entry which is preliminary data.</text>
</comment>
<dbReference type="GO" id="GO:0071949">
    <property type="term" value="F:FAD binding"/>
    <property type="evidence" value="ECO:0007669"/>
    <property type="project" value="InterPro"/>
</dbReference>
<dbReference type="GO" id="GO:1903457">
    <property type="term" value="P:lactate catabolic process"/>
    <property type="evidence" value="ECO:0007669"/>
    <property type="project" value="TreeGrafter"/>
</dbReference>
<name>A0A841GZK5_9BACT</name>